<dbReference type="InterPro" id="IPR020288">
    <property type="entry name" value="Sheath_initiator"/>
</dbReference>
<dbReference type="STRING" id="293826.Amet_2429"/>
<proteinExistence type="predicted"/>
<reference evidence="2" key="1">
    <citation type="journal article" date="2016" name="Genome Announc.">
        <title>Complete genome sequence of Alkaliphilus metalliredigens strain QYMF, an alkaliphilic and metal-reducing bacterium isolated from borax-contaminated leachate ponds.</title>
        <authorList>
            <person name="Hwang C."/>
            <person name="Copeland A."/>
            <person name="Lucas S."/>
            <person name="Lapidus A."/>
            <person name="Barry K."/>
            <person name="Detter J.C."/>
            <person name="Glavina Del Rio T."/>
            <person name="Hammon N."/>
            <person name="Israni S."/>
            <person name="Dalin E."/>
            <person name="Tice H."/>
            <person name="Pitluck S."/>
            <person name="Chertkov O."/>
            <person name="Brettin T."/>
            <person name="Bruce D."/>
            <person name="Han C."/>
            <person name="Schmutz J."/>
            <person name="Larimer F."/>
            <person name="Land M.L."/>
            <person name="Hauser L."/>
            <person name="Kyrpides N."/>
            <person name="Mikhailova N."/>
            <person name="Ye Q."/>
            <person name="Zhou J."/>
            <person name="Richardson P."/>
            <person name="Fields M.W."/>
        </authorList>
    </citation>
    <scope>NUCLEOTIDE SEQUENCE [LARGE SCALE GENOMIC DNA]</scope>
    <source>
        <strain evidence="2">QYMF</strain>
    </source>
</reference>
<dbReference type="Pfam" id="PF10934">
    <property type="entry name" value="Sheath_initiator"/>
    <property type="match status" value="1"/>
</dbReference>
<dbReference type="Proteomes" id="UP000001572">
    <property type="component" value="Chromosome"/>
</dbReference>
<evidence type="ECO:0000313" key="2">
    <source>
        <dbReference type="Proteomes" id="UP000001572"/>
    </source>
</evidence>
<organism evidence="1 2">
    <name type="scientific">Alkaliphilus metalliredigens (strain QYMF)</name>
    <dbReference type="NCBI Taxonomy" id="293826"/>
    <lineage>
        <taxon>Bacteria</taxon>
        <taxon>Bacillati</taxon>
        <taxon>Bacillota</taxon>
        <taxon>Clostridia</taxon>
        <taxon>Peptostreptococcales</taxon>
        <taxon>Natronincolaceae</taxon>
        <taxon>Alkaliphilus</taxon>
    </lineage>
</organism>
<evidence type="ECO:0000313" key="1">
    <source>
        <dbReference type="EMBL" id="ABR48583.1"/>
    </source>
</evidence>
<dbReference type="HOGENOM" id="CLU_141574_2_0_9"/>
<protein>
    <recommendedName>
        <fullName evidence="3">DUF2634 domain-containing protein</fullName>
    </recommendedName>
</protein>
<gene>
    <name evidence="1" type="ordered locus">Amet_2429</name>
</gene>
<dbReference type="KEGG" id="amt:Amet_2429"/>
<sequence>MLPQIANLEIDGDDQQQTTQIGKSFLFDFNKGEFVFKDGKLVPVEGIEALKVWIEKTLRTEKFRFKVYEGTEYGVTVEDLIIGHNYPISFAESEVKREVSEALGTHPWIERLVDWGLEREKSILKISFRVILVNGNSFDQVVNYNV</sequence>
<evidence type="ECO:0008006" key="3">
    <source>
        <dbReference type="Google" id="ProtNLM"/>
    </source>
</evidence>
<dbReference type="EMBL" id="CP000724">
    <property type="protein sequence ID" value="ABR48583.1"/>
    <property type="molecule type" value="Genomic_DNA"/>
</dbReference>
<keyword evidence="2" id="KW-1185">Reference proteome</keyword>
<dbReference type="eggNOG" id="COG3628">
    <property type="taxonomic scope" value="Bacteria"/>
</dbReference>
<dbReference type="AlphaFoldDB" id="A6TQW5"/>
<name>A6TQW5_ALKMQ</name>
<accession>A6TQW5</accession>
<dbReference type="RefSeq" id="WP_012063558.1">
    <property type="nucleotide sequence ID" value="NC_009633.1"/>
</dbReference>